<accession>A0ABS2FY32</accession>
<organism evidence="4 5">
    <name type="scientific">Oscillibacter valericigenes</name>
    <dbReference type="NCBI Taxonomy" id="351091"/>
    <lineage>
        <taxon>Bacteria</taxon>
        <taxon>Bacillati</taxon>
        <taxon>Bacillota</taxon>
        <taxon>Clostridia</taxon>
        <taxon>Eubacteriales</taxon>
        <taxon>Oscillospiraceae</taxon>
        <taxon>Oscillibacter</taxon>
    </lineage>
</organism>
<dbReference type="InterPro" id="IPR034829">
    <property type="entry name" value="DnaD-like_sf"/>
</dbReference>
<sequence length="307" mass="34325">MPSCLVHTGDESVTLSAATVKRLLDRGDGDAALLYLALLRHQGTVPPRSLAGELRWDRSRIEAAEAVLRELGLVAPAETPPAPAEERPVYQQSEVAERLEESGAFQALVRAVEGKLGKKLTTADVGVLLGLTDYLGLPEDVVYLLVCHCAERVSRRFGPGRRPGMKQIEKEGYAWARMGIDTQSAADAYLRAYARRQGALPQYMRALQLGDRYPAPSEEKYLLSWQEMGFPPEAVALAYDKTMLKCHELKWAYCNGILKRWHEAGLHTAEEIQAGDRPAARRAEGQLSGDTDREMRRYMQDLHRNRR</sequence>
<feature type="compositionally biased region" description="Basic and acidic residues" evidence="2">
    <location>
        <begin position="278"/>
        <end position="307"/>
    </location>
</feature>
<evidence type="ECO:0000259" key="3">
    <source>
        <dbReference type="Pfam" id="PF07261"/>
    </source>
</evidence>
<comment type="similarity">
    <text evidence="1">Belongs to the DnaB/DnaD family.</text>
</comment>
<dbReference type="Proteomes" id="UP000719500">
    <property type="component" value="Unassembled WGS sequence"/>
</dbReference>
<dbReference type="Gene3D" id="1.10.10.630">
    <property type="entry name" value="DnaD domain-like"/>
    <property type="match status" value="2"/>
</dbReference>
<evidence type="ECO:0000256" key="1">
    <source>
        <dbReference type="ARBA" id="ARBA00093462"/>
    </source>
</evidence>
<gene>
    <name evidence="4" type="ORF">H9X91_10940</name>
</gene>
<dbReference type="RefSeq" id="WP_204805039.1">
    <property type="nucleotide sequence ID" value="NZ_JACSNX010000019.1"/>
</dbReference>
<proteinExistence type="inferred from homology"/>
<reference evidence="4 5" key="1">
    <citation type="journal article" date="2021" name="Sci. Rep.">
        <title>The distribution of antibiotic resistance genes in chicken gut microbiota commensals.</title>
        <authorList>
            <person name="Juricova H."/>
            <person name="Matiasovicova J."/>
            <person name="Kubasova T."/>
            <person name="Cejkova D."/>
            <person name="Rychlik I."/>
        </authorList>
    </citation>
    <scope>NUCLEOTIDE SEQUENCE [LARGE SCALE GENOMIC DNA]</scope>
    <source>
        <strain evidence="4 5">An411</strain>
    </source>
</reference>
<feature type="domain" description="DnaB/C C-terminal" evidence="3">
    <location>
        <begin position="212"/>
        <end position="274"/>
    </location>
</feature>
<evidence type="ECO:0000313" key="4">
    <source>
        <dbReference type="EMBL" id="MBM6851951.1"/>
    </source>
</evidence>
<dbReference type="EMBL" id="JACSNX010000019">
    <property type="protein sequence ID" value="MBM6851951.1"/>
    <property type="molecule type" value="Genomic_DNA"/>
</dbReference>
<dbReference type="SUPFAM" id="SSF158499">
    <property type="entry name" value="DnaD domain-like"/>
    <property type="match status" value="1"/>
</dbReference>
<comment type="caution">
    <text evidence="4">The sequence shown here is derived from an EMBL/GenBank/DDBJ whole genome shotgun (WGS) entry which is preliminary data.</text>
</comment>
<protein>
    <submittedName>
        <fullName evidence="4">DnaD domain protein</fullName>
    </submittedName>
</protein>
<feature type="region of interest" description="Disordered" evidence="2">
    <location>
        <begin position="272"/>
        <end position="307"/>
    </location>
</feature>
<dbReference type="InterPro" id="IPR006343">
    <property type="entry name" value="DnaB/C_C"/>
</dbReference>
<name>A0ABS2FY32_9FIRM</name>
<dbReference type="Pfam" id="PF07261">
    <property type="entry name" value="DnaB_2"/>
    <property type="match status" value="1"/>
</dbReference>
<keyword evidence="5" id="KW-1185">Reference proteome</keyword>
<evidence type="ECO:0000256" key="2">
    <source>
        <dbReference type="SAM" id="MobiDB-lite"/>
    </source>
</evidence>
<evidence type="ECO:0000313" key="5">
    <source>
        <dbReference type="Proteomes" id="UP000719500"/>
    </source>
</evidence>
<dbReference type="NCBIfam" id="TIGR01446">
    <property type="entry name" value="DnaD_dom"/>
    <property type="match status" value="1"/>
</dbReference>